<protein>
    <recommendedName>
        <fullName evidence="1">Transposable element P transposase-like GTP-binding insertion domain-containing protein</fullName>
    </recommendedName>
</protein>
<dbReference type="Proteomes" id="UP001162164">
    <property type="component" value="Unassembled WGS sequence"/>
</dbReference>
<comment type="caution">
    <text evidence="2">The sequence shown here is derived from an EMBL/GenBank/DDBJ whole genome shotgun (WGS) entry which is preliminary data.</text>
</comment>
<organism evidence="2 3">
    <name type="scientific">Molorchus minor</name>
    <dbReference type="NCBI Taxonomy" id="1323400"/>
    <lineage>
        <taxon>Eukaryota</taxon>
        <taxon>Metazoa</taxon>
        <taxon>Ecdysozoa</taxon>
        <taxon>Arthropoda</taxon>
        <taxon>Hexapoda</taxon>
        <taxon>Insecta</taxon>
        <taxon>Pterygota</taxon>
        <taxon>Neoptera</taxon>
        <taxon>Endopterygota</taxon>
        <taxon>Coleoptera</taxon>
        <taxon>Polyphaga</taxon>
        <taxon>Cucujiformia</taxon>
        <taxon>Chrysomeloidea</taxon>
        <taxon>Cerambycidae</taxon>
        <taxon>Lamiinae</taxon>
        <taxon>Monochamini</taxon>
        <taxon>Molorchus</taxon>
    </lineage>
</organism>
<dbReference type="EMBL" id="JAPWTJ010000014">
    <property type="protein sequence ID" value="KAJ8985451.1"/>
    <property type="molecule type" value="Genomic_DNA"/>
</dbReference>
<reference evidence="2" key="1">
    <citation type="journal article" date="2023" name="Insect Mol. Biol.">
        <title>Genome sequencing provides insights into the evolution of gene families encoding plant cell wall-degrading enzymes in longhorned beetles.</title>
        <authorList>
            <person name="Shin N.R."/>
            <person name="Okamura Y."/>
            <person name="Kirsch R."/>
            <person name="Pauchet Y."/>
        </authorList>
    </citation>
    <scope>NUCLEOTIDE SEQUENCE</scope>
    <source>
        <strain evidence="2">MMC_N1</strain>
    </source>
</reference>
<proteinExistence type="predicted"/>
<feature type="domain" description="Transposable element P transposase-like GTP-binding insertion" evidence="1">
    <location>
        <begin position="1"/>
        <end position="57"/>
    </location>
</feature>
<evidence type="ECO:0000313" key="2">
    <source>
        <dbReference type="EMBL" id="KAJ8985451.1"/>
    </source>
</evidence>
<name>A0ABQ9K5Z7_9CUCU</name>
<keyword evidence="3" id="KW-1185">Reference proteome</keyword>
<evidence type="ECO:0000259" key="1">
    <source>
        <dbReference type="Pfam" id="PF21788"/>
    </source>
</evidence>
<accession>A0ABQ9K5Z7</accession>
<dbReference type="InterPro" id="IPR048366">
    <property type="entry name" value="TNP-like_GBD"/>
</dbReference>
<sequence>MKVSLAAQIFSQRVASTMKGILRLAPDKLSNTAEGTAEFCLFMNNAFDSVNGTNINSNIELRCAVQSKSVHHDFWLEAIKTFESMKFLRSNGAQYVLPTVKNWIHSLKGLRYLWHTLNSKGFDFLSGKAECVLTKDPIKK</sequence>
<gene>
    <name evidence="2" type="ORF">NQ317_017083</name>
</gene>
<dbReference type="Pfam" id="PF21788">
    <property type="entry name" value="TNP-like_GBD"/>
    <property type="match status" value="1"/>
</dbReference>
<evidence type="ECO:0000313" key="3">
    <source>
        <dbReference type="Proteomes" id="UP001162164"/>
    </source>
</evidence>